<sequence length="239" mass="25397">MGQFSDLRPSARADLAPNAPVTNMQGFQMKNILLTSLLVLSATTFVSAAESTVTSSGDIEAGKAKSAVCAGCHGADGNSLTPQFPKLAGQHASYLLKQIKDFREGANRKSAVMQPFAMGQTIEDLKNITAYFAAQKQVPQHAAGDAEKLALGKKIYRGGNSDTKIPACMSCHGPAGDGNDLAIFPALAGQHAAYTKTQLEAFRSGVRANDSKSMMRMIASRMTDREIDAVSQYMAGLYQ</sequence>
<dbReference type="Gene3D" id="1.10.760.10">
    <property type="entry name" value="Cytochrome c-like domain"/>
    <property type="match status" value="2"/>
</dbReference>
<evidence type="ECO:0000313" key="12">
    <source>
        <dbReference type="EMBL" id="VFK10000.1"/>
    </source>
</evidence>
<accession>A0A450VZ11</accession>
<dbReference type="EMBL" id="CAADFM010000030">
    <property type="protein sequence ID" value="VFK10000.1"/>
    <property type="molecule type" value="Genomic_DNA"/>
</dbReference>
<dbReference type="EMBL" id="CAADFP010000029">
    <property type="protein sequence ID" value="VFK26057.1"/>
    <property type="molecule type" value="Genomic_DNA"/>
</dbReference>
<dbReference type="GO" id="GO:0005506">
    <property type="term" value="F:iron ion binding"/>
    <property type="evidence" value="ECO:0007669"/>
    <property type="project" value="InterPro"/>
</dbReference>
<feature type="binding site" description="covalent" evidence="8">
    <location>
        <position position="69"/>
    </location>
    <ligand>
        <name>heme c</name>
        <dbReference type="ChEBI" id="CHEBI:61717"/>
        <label>1</label>
    </ligand>
</feature>
<comment type="PTM">
    <text evidence="8">Binds 2 heme c groups covalently per subunit.</text>
</comment>
<dbReference type="PANTHER" id="PTHR33751:SF9">
    <property type="entry name" value="CYTOCHROME C4"/>
    <property type="match status" value="1"/>
</dbReference>
<dbReference type="InterPro" id="IPR009056">
    <property type="entry name" value="Cyt_c-like_dom"/>
</dbReference>
<evidence type="ECO:0000313" key="13">
    <source>
        <dbReference type="EMBL" id="VFK26057.1"/>
    </source>
</evidence>
<dbReference type="AlphaFoldDB" id="A0A450VZ11"/>
<evidence type="ECO:0000256" key="5">
    <source>
        <dbReference type="ARBA" id="ARBA00022764"/>
    </source>
</evidence>
<proteinExistence type="predicted"/>
<dbReference type="InterPro" id="IPR036909">
    <property type="entry name" value="Cyt_c-like_dom_sf"/>
</dbReference>
<evidence type="ECO:0000256" key="1">
    <source>
        <dbReference type="ARBA" id="ARBA00004418"/>
    </source>
</evidence>
<evidence type="ECO:0000256" key="8">
    <source>
        <dbReference type="PIRSR" id="PIRSR000005-1"/>
    </source>
</evidence>
<name>A0A450VZ11_9GAMM</name>
<keyword evidence="7 9" id="KW-0408">Iron</keyword>
<evidence type="ECO:0000256" key="6">
    <source>
        <dbReference type="ARBA" id="ARBA00022982"/>
    </source>
</evidence>
<keyword evidence="10" id="KW-0732">Signal</keyword>
<feature type="binding site" description="covalent" evidence="8">
    <location>
        <position position="171"/>
    </location>
    <ligand>
        <name>heme c</name>
        <dbReference type="ChEBI" id="CHEBI:61717"/>
        <label>2</label>
    </ligand>
</feature>
<evidence type="ECO:0000256" key="7">
    <source>
        <dbReference type="ARBA" id="ARBA00023004"/>
    </source>
</evidence>
<feature type="chain" id="PRO_5036113461" evidence="10">
    <location>
        <begin position="49"/>
        <end position="239"/>
    </location>
</feature>
<keyword evidence="5" id="KW-0574">Periplasm</keyword>
<organism evidence="12">
    <name type="scientific">Candidatus Kentrum sp. LPFa</name>
    <dbReference type="NCBI Taxonomy" id="2126335"/>
    <lineage>
        <taxon>Bacteria</taxon>
        <taxon>Pseudomonadati</taxon>
        <taxon>Pseudomonadota</taxon>
        <taxon>Gammaproteobacteria</taxon>
        <taxon>Candidatus Kentrum</taxon>
    </lineage>
</organism>
<feature type="domain" description="Cytochrome c" evidence="11">
    <location>
        <begin position="147"/>
        <end position="238"/>
    </location>
</feature>
<protein>
    <submittedName>
        <fullName evidence="12">Cytochrome c553</fullName>
    </submittedName>
</protein>
<evidence type="ECO:0000256" key="10">
    <source>
        <dbReference type="SAM" id="SignalP"/>
    </source>
</evidence>
<dbReference type="InterPro" id="IPR050597">
    <property type="entry name" value="Cytochrome_c_Oxidase_Subunit"/>
</dbReference>
<dbReference type="InterPro" id="IPR024167">
    <property type="entry name" value="Cytochrome_c4-like"/>
</dbReference>
<keyword evidence="6" id="KW-0249">Electron transport</keyword>
<feature type="binding site" description="axial binding residue" evidence="9">
    <location>
        <position position="172"/>
    </location>
    <ligand>
        <name>heme c</name>
        <dbReference type="ChEBI" id="CHEBI:61717"/>
        <label>2</label>
    </ligand>
    <ligandPart>
        <name>Fe</name>
        <dbReference type="ChEBI" id="CHEBI:18248"/>
    </ligandPart>
</feature>
<feature type="signal peptide" evidence="10">
    <location>
        <begin position="1"/>
        <end position="48"/>
    </location>
</feature>
<reference evidence="12" key="1">
    <citation type="submission" date="2019-02" db="EMBL/GenBank/DDBJ databases">
        <authorList>
            <person name="Gruber-Vodicka R. H."/>
            <person name="Seah K. B. B."/>
        </authorList>
    </citation>
    <scope>NUCLEOTIDE SEQUENCE</scope>
    <source>
        <strain evidence="12">BECK_S312</strain>
        <strain evidence="13">BECK_S426</strain>
    </source>
</reference>
<dbReference type="PANTHER" id="PTHR33751">
    <property type="entry name" value="CBB3-TYPE CYTOCHROME C OXIDASE SUBUNIT FIXP"/>
    <property type="match status" value="1"/>
</dbReference>
<feature type="binding site" description="axial binding residue" evidence="9">
    <location>
        <position position="73"/>
    </location>
    <ligand>
        <name>heme c</name>
        <dbReference type="ChEBI" id="CHEBI:61717"/>
        <label>1</label>
    </ligand>
    <ligandPart>
        <name>Fe</name>
        <dbReference type="ChEBI" id="CHEBI:18248"/>
    </ligandPart>
</feature>
<dbReference type="GO" id="GO:0020037">
    <property type="term" value="F:heme binding"/>
    <property type="evidence" value="ECO:0007669"/>
    <property type="project" value="InterPro"/>
</dbReference>
<feature type="binding site" description="axial binding residue" evidence="9">
    <location>
        <position position="215"/>
    </location>
    <ligand>
        <name>heme c</name>
        <dbReference type="ChEBI" id="CHEBI:61717"/>
        <label>2</label>
    </ligand>
    <ligandPart>
        <name>Fe</name>
        <dbReference type="ChEBI" id="CHEBI:18248"/>
    </ligandPart>
</feature>
<comment type="subcellular location">
    <subcellularLocation>
        <location evidence="1">Periplasm</location>
    </subcellularLocation>
</comment>
<keyword evidence="3 8" id="KW-0349">Heme</keyword>
<evidence type="ECO:0000256" key="9">
    <source>
        <dbReference type="PIRSR" id="PIRSR000005-2"/>
    </source>
</evidence>
<evidence type="ECO:0000256" key="3">
    <source>
        <dbReference type="ARBA" id="ARBA00022617"/>
    </source>
</evidence>
<feature type="binding site" description="covalent" evidence="8">
    <location>
        <position position="72"/>
    </location>
    <ligand>
        <name>heme c</name>
        <dbReference type="ChEBI" id="CHEBI:61717"/>
        <label>1</label>
    </ligand>
</feature>
<feature type="binding site" description="axial binding residue" evidence="9">
    <location>
        <position position="113"/>
    </location>
    <ligand>
        <name>heme c</name>
        <dbReference type="ChEBI" id="CHEBI:61717"/>
        <label>1</label>
    </ligand>
    <ligandPart>
        <name>Fe</name>
        <dbReference type="ChEBI" id="CHEBI:18248"/>
    </ligandPart>
</feature>
<evidence type="ECO:0000256" key="2">
    <source>
        <dbReference type="ARBA" id="ARBA00022448"/>
    </source>
</evidence>
<feature type="domain" description="Cytochrome c" evidence="11">
    <location>
        <begin position="57"/>
        <end position="136"/>
    </location>
</feature>
<dbReference type="Pfam" id="PF00034">
    <property type="entry name" value="Cytochrom_C"/>
    <property type="match status" value="2"/>
</dbReference>
<evidence type="ECO:0000256" key="4">
    <source>
        <dbReference type="ARBA" id="ARBA00022723"/>
    </source>
</evidence>
<gene>
    <name evidence="12" type="ORF">BECKLPF1236A_GA0070988_1003020</name>
    <name evidence="13" type="ORF">BECKLPF1236C_GA0070990_1002920</name>
</gene>
<keyword evidence="4 9" id="KW-0479">Metal-binding</keyword>
<dbReference type="GO" id="GO:0009055">
    <property type="term" value="F:electron transfer activity"/>
    <property type="evidence" value="ECO:0007669"/>
    <property type="project" value="InterPro"/>
</dbReference>
<keyword evidence="2" id="KW-0813">Transport</keyword>
<feature type="binding site" description="covalent" evidence="8">
    <location>
        <position position="168"/>
    </location>
    <ligand>
        <name>heme c</name>
        <dbReference type="ChEBI" id="CHEBI:61717"/>
        <label>2</label>
    </ligand>
</feature>
<dbReference type="PROSITE" id="PS51007">
    <property type="entry name" value="CYTC"/>
    <property type="match status" value="2"/>
</dbReference>
<dbReference type="SUPFAM" id="SSF46626">
    <property type="entry name" value="Cytochrome c"/>
    <property type="match status" value="2"/>
</dbReference>
<dbReference type="GO" id="GO:0042597">
    <property type="term" value="C:periplasmic space"/>
    <property type="evidence" value="ECO:0007669"/>
    <property type="project" value="UniProtKB-SubCell"/>
</dbReference>
<dbReference type="PIRSF" id="PIRSF000005">
    <property type="entry name" value="Cytochrome_c4"/>
    <property type="match status" value="1"/>
</dbReference>
<evidence type="ECO:0000259" key="11">
    <source>
        <dbReference type="PROSITE" id="PS51007"/>
    </source>
</evidence>